<feature type="transmembrane region" description="Helical" evidence="3">
    <location>
        <begin position="169"/>
        <end position="189"/>
    </location>
</feature>
<sequence length="1258" mass="136749">MTTYQVTATTTTTTTTATCRDNNSNNNLEPLDISYNVPSKPGNPNTNTHTIMDAPMATGTTTSQASPSQPTMTSEDKTRVHVGSSNENSSAASPINSPTTVQPDLAPEPSVSSSSSSLSISSSSPPTSSSSSPPLIKDDSNGECASDTSQKSDLECLLARIMNLEEQELRVVGLLMGLVFVCYILPRIISWGTILVYALGMGIGGFVTAFYLLAVPEDMRLKRARRIANFGKHDDGVFEIIDGVPLWSSATEKQGETAKDEQLTESKNVQCHRVCISPDIDPMVEEVISFALRDFVNVPIGLLSEGQHNIPLRASLVGMAMNVAKRLNNMRLPETALLGVFGLQNSFIVHLRAYRELRASRLPIAEYVKRHANSDSVLGRCYRKEERVKQFRSIAKDICQALLMKNDQQSVALFAVMREITATHALESSLEHICDPDFVNLYIINYFSTPTEDSKVGSTGSGSGSKGSLLTLNNNPEAKIKEAPITSLADSILMNAAHLMGKGKIERQGTDMDISGASARPPTPDRSSVSSEASTAEETNITDHQTTIETSKISSSITLKQVLTNKNNYMDIFQEFMAYLQVWDAMDLVQFWLMIDVFHRQVEQGDLNSPEAVRREASSIYETYCGSDQDSNLTGIREAKGGTLLKNLKRNIQRDPANCFQESQEWASGVLEVQYWVPFNIRQQNARKAKEEEQRAGPPPSVNDICSQESIPQEPLAKVPISSARSRIQAVYLTDITNRKPKILMSNTDLAYMVEIQTEGGQGWVITRTFQQLEQLQSALINQFPAVQRPIFPRWRLQPSEKVCNGFQHFLNSMLVIPEVSDSESLVWFFSKEYDQNPDAGIPGANNSPNATSGFISAMAPLSENTAAFGAAAAQGAKSALKQASEASLSAGRFFKYLGTAVSSGGSQQNLTEDRNGRGSFESERSIQSVSSTMTFSDQRHTNGSSSLSRLQDLESDIHPRRLSFASDAGSISRPAPAANRYSRPSDSSSSAPFCASSQTPERLSDGARTAPTHPVIRTDMIHQRSKSIDPARFISHGSQRLSAGSTGTATPISGPISAPISGPTSGSILPMPAAAAAAGPTLLPFVGALASSMTEPKKSSVPLLSIDDLDLLIETTFTVLEDMMDFSKGQSIRRMTFGMLRELVRKSYRTSAPAPSTSVPTAEETNGTATTTTTTTTATPATATVSSVRTQQEKDVTRDKARELVKMMLPGSLVTVLGREAVQRGLVDVFEMFQIKELNLGLALSVLEMTVRLVFTR</sequence>
<dbReference type="InterPro" id="IPR044926">
    <property type="entry name" value="RGS_subdomain_2"/>
</dbReference>
<dbReference type="InterPro" id="IPR013937">
    <property type="entry name" value="Sorting_nexin_C"/>
</dbReference>
<evidence type="ECO:0000259" key="4">
    <source>
        <dbReference type="PROSITE" id="PS51207"/>
    </source>
</evidence>
<dbReference type="InterPro" id="IPR016137">
    <property type="entry name" value="RGS"/>
</dbReference>
<dbReference type="Pfam" id="PF00615">
    <property type="entry name" value="RGS"/>
    <property type="match status" value="1"/>
</dbReference>
<keyword evidence="3" id="KW-0812">Transmembrane</keyword>
<feature type="transmembrane region" description="Helical" evidence="3">
    <location>
        <begin position="335"/>
        <end position="354"/>
    </location>
</feature>
<feature type="compositionally biased region" description="Low complexity" evidence="2">
    <location>
        <begin position="57"/>
        <end position="73"/>
    </location>
</feature>
<feature type="compositionally biased region" description="Low complexity" evidence="2">
    <location>
        <begin position="1161"/>
        <end position="1185"/>
    </location>
</feature>
<dbReference type="OrthoDB" id="120967at2759"/>
<dbReference type="EMBL" id="JAAAHW010000615">
    <property type="protein sequence ID" value="KAG0000577.1"/>
    <property type="molecule type" value="Genomic_DNA"/>
</dbReference>
<feature type="compositionally biased region" description="Polar residues" evidence="2">
    <location>
        <begin position="1150"/>
        <end position="1160"/>
    </location>
</feature>
<reference evidence="5" key="1">
    <citation type="journal article" date="2020" name="Fungal Divers.">
        <title>Resolving the Mortierellaceae phylogeny through synthesis of multi-gene phylogenetics and phylogenomics.</title>
        <authorList>
            <person name="Vandepol N."/>
            <person name="Liber J."/>
            <person name="Desiro A."/>
            <person name="Na H."/>
            <person name="Kennedy M."/>
            <person name="Barry K."/>
            <person name="Grigoriev I.V."/>
            <person name="Miller A.N."/>
            <person name="O'Donnell K."/>
            <person name="Stajich J.E."/>
            <person name="Bonito G."/>
        </authorList>
    </citation>
    <scope>NUCLEOTIDE SEQUENCE</scope>
    <source>
        <strain evidence="5">MES-2147</strain>
    </source>
</reference>
<dbReference type="PROSITE" id="PS51207">
    <property type="entry name" value="PXA"/>
    <property type="match status" value="1"/>
</dbReference>
<evidence type="ECO:0000313" key="5">
    <source>
        <dbReference type="EMBL" id="KAG0000577.1"/>
    </source>
</evidence>
<feature type="compositionally biased region" description="Polar residues" evidence="2">
    <location>
        <begin position="926"/>
        <end position="950"/>
    </location>
</feature>
<feature type="region of interest" description="Disordered" evidence="2">
    <location>
        <begin position="965"/>
        <end position="1023"/>
    </location>
</feature>
<dbReference type="Pfam" id="PF02194">
    <property type="entry name" value="PXA"/>
    <property type="match status" value="1"/>
</dbReference>
<feature type="compositionally biased region" description="Polar residues" evidence="2">
    <location>
        <begin position="1039"/>
        <end position="1052"/>
    </location>
</feature>
<comment type="similarity">
    <text evidence="1">Belongs to the sorting nexin family.</text>
</comment>
<dbReference type="InterPro" id="IPR003114">
    <property type="entry name" value="Phox_assoc"/>
</dbReference>
<protein>
    <recommendedName>
        <fullName evidence="4">PXA domain-containing protein</fullName>
    </recommendedName>
</protein>
<feature type="region of interest" description="Disordered" evidence="2">
    <location>
        <begin position="1149"/>
        <end position="1198"/>
    </location>
</feature>
<feature type="compositionally biased region" description="Basic and acidic residues" evidence="2">
    <location>
        <begin position="912"/>
        <end position="925"/>
    </location>
</feature>
<dbReference type="AlphaFoldDB" id="A0A9P6MH06"/>
<feature type="region of interest" description="Disordered" evidence="2">
    <location>
        <begin position="512"/>
        <end position="544"/>
    </location>
</feature>
<keyword evidence="3" id="KW-1133">Transmembrane helix</keyword>
<dbReference type="PANTHER" id="PTHR22775:SF3">
    <property type="entry name" value="SORTING NEXIN-13"/>
    <property type="match status" value="1"/>
</dbReference>
<keyword evidence="3" id="KW-0472">Membrane</keyword>
<comment type="caution">
    <text evidence="5">The sequence shown here is derived from an EMBL/GenBank/DDBJ whole genome shotgun (WGS) entry which is preliminary data.</text>
</comment>
<dbReference type="Gene3D" id="3.30.1520.10">
    <property type="entry name" value="Phox-like domain"/>
    <property type="match status" value="1"/>
</dbReference>
<accession>A0A9P6MH06</accession>
<feature type="compositionally biased region" description="Polar residues" evidence="2">
    <location>
        <begin position="83"/>
        <end position="102"/>
    </location>
</feature>
<feature type="compositionally biased region" description="Low complexity" evidence="2">
    <location>
        <begin position="7"/>
        <end position="18"/>
    </location>
</feature>
<feature type="region of interest" description="Disordered" evidence="2">
    <location>
        <begin position="1"/>
        <end position="148"/>
    </location>
</feature>
<dbReference type="SMART" id="SM00312">
    <property type="entry name" value="PX"/>
    <property type="match status" value="1"/>
</dbReference>
<dbReference type="Pfam" id="PF08628">
    <property type="entry name" value="Nexin_C"/>
    <property type="match status" value="1"/>
</dbReference>
<name>A0A9P6MH06_9FUNG</name>
<dbReference type="SUPFAM" id="SSF48097">
    <property type="entry name" value="Regulator of G-protein signaling, RGS"/>
    <property type="match status" value="1"/>
</dbReference>
<dbReference type="InterPro" id="IPR036305">
    <property type="entry name" value="RGS_sf"/>
</dbReference>
<gene>
    <name evidence="5" type="ORF">BGZ65_004243</name>
</gene>
<dbReference type="SMART" id="SM00313">
    <property type="entry name" value="PXA"/>
    <property type="match status" value="1"/>
</dbReference>
<dbReference type="Gene3D" id="1.10.167.10">
    <property type="entry name" value="Regulator of G-protein Signalling 4, domain 2"/>
    <property type="match status" value="1"/>
</dbReference>
<feature type="compositionally biased region" description="Polar residues" evidence="2">
    <location>
        <begin position="19"/>
        <end position="28"/>
    </location>
</feature>
<dbReference type="Proteomes" id="UP000749646">
    <property type="component" value="Unassembled WGS sequence"/>
</dbReference>
<dbReference type="PANTHER" id="PTHR22775">
    <property type="entry name" value="SORTING NEXIN"/>
    <property type="match status" value="1"/>
</dbReference>
<feature type="compositionally biased region" description="Low complexity" evidence="2">
    <location>
        <begin position="527"/>
        <end position="539"/>
    </location>
</feature>
<proteinExistence type="inferred from homology"/>
<feature type="transmembrane region" description="Helical" evidence="3">
    <location>
        <begin position="195"/>
        <end position="215"/>
    </location>
</feature>
<keyword evidence="6" id="KW-1185">Reference proteome</keyword>
<feature type="region of interest" description="Disordered" evidence="2">
    <location>
        <begin position="903"/>
        <end position="951"/>
    </location>
</feature>
<organism evidence="5 6">
    <name type="scientific">Modicella reniformis</name>
    <dbReference type="NCBI Taxonomy" id="1440133"/>
    <lineage>
        <taxon>Eukaryota</taxon>
        <taxon>Fungi</taxon>
        <taxon>Fungi incertae sedis</taxon>
        <taxon>Mucoromycota</taxon>
        <taxon>Mortierellomycotina</taxon>
        <taxon>Mortierellomycetes</taxon>
        <taxon>Mortierellales</taxon>
        <taxon>Mortierellaceae</taxon>
        <taxon>Modicella</taxon>
    </lineage>
</organism>
<dbReference type="CDD" id="cd06093">
    <property type="entry name" value="PX_domain"/>
    <property type="match status" value="1"/>
</dbReference>
<evidence type="ECO:0000256" key="1">
    <source>
        <dbReference type="ARBA" id="ARBA00010883"/>
    </source>
</evidence>
<dbReference type="SUPFAM" id="SSF64268">
    <property type="entry name" value="PX domain"/>
    <property type="match status" value="1"/>
</dbReference>
<feature type="compositionally biased region" description="Low complexity" evidence="2">
    <location>
        <begin position="107"/>
        <end position="134"/>
    </location>
</feature>
<dbReference type="GO" id="GO:0035091">
    <property type="term" value="F:phosphatidylinositol binding"/>
    <property type="evidence" value="ECO:0007669"/>
    <property type="project" value="InterPro"/>
</dbReference>
<dbReference type="InterPro" id="IPR036871">
    <property type="entry name" value="PX_dom_sf"/>
</dbReference>
<dbReference type="InterPro" id="IPR001683">
    <property type="entry name" value="PX_dom"/>
</dbReference>
<feature type="region of interest" description="Disordered" evidence="2">
    <location>
        <begin position="1039"/>
        <end position="1060"/>
    </location>
</feature>
<evidence type="ECO:0000256" key="3">
    <source>
        <dbReference type="SAM" id="Phobius"/>
    </source>
</evidence>
<feature type="compositionally biased region" description="Low complexity" evidence="2">
    <location>
        <begin position="983"/>
        <end position="998"/>
    </location>
</feature>
<evidence type="ECO:0000256" key="2">
    <source>
        <dbReference type="SAM" id="MobiDB-lite"/>
    </source>
</evidence>
<evidence type="ECO:0000313" key="6">
    <source>
        <dbReference type="Proteomes" id="UP000749646"/>
    </source>
</evidence>
<feature type="domain" description="PXA" evidence="4">
    <location>
        <begin position="277"/>
        <end position="452"/>
    </location>
</feature>
<dbReference type="Pfam" id="PF00787">
    <property type="entry name" value="PX"/>
    <property type="match status" value="1"/>
</dbReference>